<keyword evidence="4 5" id="KW-0472">Membrane</keyword>
<dbReference type="AlphaFoldDB" id="A0A485M0H8"/>
<dbReference type="Pfam" id="PF01758">
    <property type="entry name" value="SBF"/>
    <property type="match status" value="1"/>
</dbReference>
<dbReference type="Gene3D" id="1.20.1530.20">
    <property type="match status" value="1"/>
</dbReference>
<keyword evidence="2 5" id="KW-0812">Transmembrane</keyword>
<feature type="transmembrane region" description="Helical" evidence="5">
    <location>
        <begin position="253"/>
        <end position="274"/>
    </location>
</feature>
<evidence type="ECO:0000256" key="2">
    <source>
        <dbReference type="ARBA" id="ARBA00022692"/>
    </source>
</evidence>
<feature type="transmembrane region" description="Helical" evidence="5">
    <location>
        <begin position="42"/>
        <end position="65"/>
    </location>
</feature>
<evidence type="ECO:0000256" key="1">
    <source>
        <dbReference type="ARBA" id="ARBA00004141"/>
    </source>
</evidence>
<feature type="transmembrane region" description="Helical" evidence="5">
    <location>
        <begin position="225"/>
        <end position="247"/>
    </location>
</feature>
<proteinExistence type="predicted"/>
<evidence type="ECO:0000256" key="4">
    <source>
        <dbReference type="ARBA" id="ARBA00023136"/>
    </source>
</evidence>
<dbReference type="InterPro" id="IPR038770">
    <property type="entry name" value="Na+/solute_symporter_sf"/>
</dbReference>
<sequence>MAEILSVILTVAVPAFSVTSMLSVGFGHVVQEIIEPFSSPRSVIVPLLANFVLVPLLGMAVIWLLPLDRPLENGLLLVSTAAGAPFLVKLTEFAEHDVALSAALLLLLLPATVIYLPIVVPMALPEAEVSAGAIALPLVLTMLLPLGAGLLVRTHSARWAMRLQPVMGKVSTISLMVLVGTTVLLNFRAILGLFGTGAVLAAVIVITGAFAIGYALGGRCFERRCALGLGTAQRGIAAAMVVAAESFRNPDTLVMVVVSSLVGFAILFPVASVLSRHAHEHR</sequence>
<dbReference type="EMBL" id="CAADRM010000082">
    <property type="protein sequence ID" value="VFU13693.1"/>
    <property type="molecule type" value="Genomic_DNA"/>
</dbReference>
<gene>
    <name evidence="6" type="ORF">SCFA_200010</name>
</gene>
<accession>A0A485M0H8</accession>
<evidence type="ECO:0000313" key="6">
    <source>
        <dbReference type="EMBL" id="VFU13693.1"/>
    </source>
</evidence>
<feature type="transmembrane region" description="Helical" evidence="5">
    <location>
        <begin position="6"/>
        <end position="30"/>
    </location>
</feature>
<feature type="transmembrane region" description="Helical" evidence="5">
    <location>
        <begin position="100"/>
        <end position="124"/>
    </location>
</feature>
<evidence type="ECO:0000256" key="3">
    <source>
        <dbReference type="ARBA" id="ARBA00022989"/>
    </source>
</evidence>
<keyword evidence="3 5" id="KW-1133">Transmembrane helix</keyword>
<dbReference type="PANTHER" id="PTHR10361">
    <property type="entry name" value="SODIUM-BILE ACID COTRANSPORTER"/>
    <property type="match status" value="1"/>
</dbReference>
<organism evidence="6">
    <name type="scientific">anaerobic digester metagenome</name>
    <dbReference type="NCBI Taxonomy" id="1263854"/>
    <lineage>
        <taxon>unclassified sequences</taxon>
        <taxon>metagenomes</taxon>
        <taxon>ecological metagenomes</taxon>
    </lineage>
</organism>
<reference evidence="6" key="1">
    <citation type="submission" date="2019-03" db="EMBL/GenBank/DDBJ databases">
        <authorList>
            <person name="Hao L."/>
        </authorList>
    </citation>
    <scope>NUCLEOTIDE SEQUENCE</scope>
</reference>
<feature type="transmembrane region" description="Helical" evidence="5">
    <location>
        <begin position="173"/>
        <end position="191"/>
    </location>
</feature>
<dbReference type="GO" id="GO:0016020">
    <property type="term" value="C:membrane"/>
    <property type="evidence" value="ECO:0007669"/>
    <property type="project" value="UniProtKB-SubCell"/>
</dbReference>
<comment type="subcellular location">
    <subcellularLocation>
        <location evidence="1">Membrane</location>
        <topology evidence="1">Multi-pass membrane protein</topology>
    </subcellularLocation>
</comment>
<evidence type="ECO:0000256" key="5">
    <source>
        <dbReference type="SAM" id="Phobius"/>
    </source>
</evidence>
<dbReference type="InterPro" id="IPR004710">
    <property type="entry name" value="Bilac:Na_transpt"/>
</dbReference>
<dbReference type="InterPro" id="IPR002657">
    <property type="entry name" value="BilAc:Na_symport/Acr3"/>
</dbReference>
<dbReference type="PANTHER" id="PTHR10361:SF28">
    <property type="entry name" value="P3 PROTEIN-RELATED"/>
    <property type="match status" value="1"/>
</dbReference>
<protein>
    <submittedName>
        <fullName evidence="6">Sodium Bile acid symporter family protein</fullName>
    </submittedName>
</protein>
<feature type="transmembrane region" description="Helical" evidence="5">
    <location>
        <begin position="197"/>
        <end position="216"/>
    </location>
</feature>
<feature type="transmembrane region" description="Helical" evidence="5">
    <location>
        <begin position="130"/>
        <end position="152"/>
    </location>
</feature>
<name>A0A485M0H8_9ZZZZ</name>